<evidence type="ECO:0000259" key="9">
    <source>
        <dbReference type="PROSITE" id="PS50929"/>
    </source>
</evidence>
<evidence type="ECO:0000313" key="10">
    <source>
        <dbReference type="EMBL" id="GLZ80901.1"/>
    </source>
</evidence>
<keyword evidence="11" id="KW-1185">Reference proteome</keyword>
<evidence type="ECO:0000256" key="4">
    <source>
        <dbReference type="ARBA" id="ARBA00022840"/>
    </source>
</evidence>
<evidence type="ECO:0000259" key="8">
    <source>
        <dbReference type="PROSITE" id="PS50893"/>
    </source>
</evidence>
<dbReference type="Gene3D" id="3.40.50.300">
    <property type="entry name" value="P-loop containing nucleotide triphosphate hydrolases"/>
    <property type="match status" value="1"/>
</dbReference>
<dbReference type="Pfam" id="PF00005">
    <property type="entry name" value="ABC_tran"/>
    <property type="match status" value="1"/>
</dbReference>
<dbReference type="EMBL" id="BSTX01000004">
    <property type="protein sequence ID" value="GLZ80901.1"/>
    <property type="molecule type" value="Genomic_DNA"/>
</dbReference>
<dbReference type="PANTHER" id="PTHR24221">
    <property type="entry name" value="ATP-BINDING CASSETTE SUB-FAMILY B"/>
    <property type="match status" value="1"/>
</dbReference>
<comment type="subcellular location">
    <subcellularLocation>
        <location evidence="1">Cell membrane</location>
        <topology evidence="1">Multi-pass membrane protein</topology>
    </subcellularLocation>
</comment>
<accession>A0A9W6WCT1</accession>
<dbReference type="InterPro" id="IPR027417">
    <property type="entry name" value="P-loop_NTPase"/>
</dbReference>
<evidence type="ECO:0000256" key="3">
    <source>
        <dbReference type="ARBA" id="ARBA00022741"/>
    </source>
</evidence>
<feature type="transmembrane region" description="Helical" evidence="7">
    <location>
        <begin position="238"/>
        <end position="263"/>
    </location>
</feature>
<evidence type="ECO:0008006" key="12">
    <source>
        <dbReference type="Google" id="ProtNLM"/>
    </source>
</evidence>
<dbReference type="Pfam" id="PF00664">
    <property type="entry name" value="ABC_membrane"/>
    <property type="match status" value="1"/>
</dbReference>
<dbReference type="GO" id="GO:0005524">
    <property type="term" value="F:ATP binding"/>
    <property type="evidence" value="ECO:0007669"/>
    <property type="project" value="UniProtKB-KW"/>
</dbReference>
<sequence length="554" mass="58446">MRPIDPQAMKRLPELRRYLTLTAVTGAVTAAAIGVQAFALSGVLSRAVQDVSPELLGGLALVAAAFGVRALLAWTHGRVAARAAADVKARLRAEVLEGAAARGPRWLRGRRGGETATLVTRGVDGLDAYLTGYLPQLMLGMTVPIAVLVMLYVADLTSAIIITVTVPLIPIFGILVGWHTKAKTEKQWRLLSRLGGHFLDVVAGLATLKVAGRAAAQAKAVREVADRYRGATMSTLRVAFLSALVLELVATVSVALVAVPIGLRLADGTFDLRTAFFVLLLAPEAFLPLRAMGTQFHASQEGLAAMREALDVKPEPEPARRALPEGPFQTIAFEDVTVEYPGVKALDGATFTVTAGERVALIGPSGAGKTTVLAVLLGFVTPSSGRVLIDGHDLAELDADDWRARLGWVPQRAHLFAGTVADNIRLGDPDAPIGRVREAAISADAGFIDTLPDGYDTSLGDRGVGLSAGQSRRLALARAFLRDAPLLLLDEPTASLDGHSEAAVTTATARLAEGRTALIVAHRPALLEHADRVLRVADGRVAELEVTPMPEVTT</sequence>
<dbReference type="InterPro" id="IPR039421">
    <property type="entry name" value="Type_1_exporter"/>
</dbReference>
<reference evidence="10" key="1">
    <citation type="submission" date="2023-03" db="EMBL/GenBank/DDBJ databases">
        <title>Actinorhabdospora filicis NBRC 111898.</title>
        <authorList>
            <person name="Ichikawa N."/>
            <person name="Sato H."/>
            <person name="Tonouchi N."/>
        </authorList>
    </citation>
    <scope>NUCLEOTIDE SEQUENCE</scope>
    <source>
        <strain evidence="10">NBRC 111898</strain>
    </source>
</reference>
<dbReference type="InterPro" id="IPR011527">
    <property type="entry name" value="ABC1_TM_dom"/>
</dbReference>
<feature type="transmembrane region" description="Helical" evidence="7">
    <location>
        <begin position="137"/>
        <end position="154"/>
    </location>
</feature>
<dbReference type="NCBIfam" id="TIGR02857">
    <property type="entry name" value="CydD"/>
    <property type="match status" value="1"/>
</dbReference>
<dbReference type="GO" id="GO:0042883">
    <property type="term" value="P:cysteine transport"/>
    <property type="evidence" value="ECO:0007669"/>
    <property type="project" value="InterPro"/>
</dbReference>
<dbReference type="InterPro" id="IPR003593">
    <property type="entry name" value="AAA+_ATPase"/>
</dbReference>
<dbReference type="InterPro" id="IPR017871">
    <property type="entry name" value="ABC_transporter-like_CS"/>
</dbReference>
<dbReference type="PROSITE" id="PS50929">
    <property type="entry name" value="ABC_TM1F"/>
    <property type="match status" value="1"/>
</dbReference>
<evidence type="ECO:0000256" key="7">
    <source>
        <dbReference type="SAM" id="Phobius"/>
    </source>
</evidence>
<feature type="transmembrane region" description="Helical" evidence="7">
    <location>
        <begin position="55"/>
        <end position="72"/>
    </location>
</feature>
<comment type="caution">
    <text evidence="10">The sequence shown here is derived from an EMBL/GenBank/DDBJ whole genome shotgun (WGS) entry which is preliminary data.</text>
</comment>
<name>A0A9W6WCT1_9ACTN</name>
<feature type="domain" description="ABC transmembrane type-1" evidence="9">
    <location>
        <begin position="21"/>
        <end position="301"/>
    </location>
</feature>
<feature type="transmembrane region" description="Helical" evidence="7">
    <location>
        <begin position="160"/>
        <end position="179"/>
    </location>
</feature>
<dbReference type="AlphaFoldDB" id="A0A9W6WCT1"/>
<dbReference type="PROSITE" id="PS00211">
    <property type="entry name" value="ABC_TRANSPORTER_1"/>
    <property type="match status" value="1"/>
</dbReference>
<dbReference type="GO" id="GO:0016887">
    <property type="term" value="F:ATP hydrolysis activity"/>
    <property type="evidence" value="ECO:0007669"/>
    <property type="project" value="InterPro"/>
</dbReference>
<dbReference type="Gene3D" id="1.20.1560.10">
    <property type="entry name" value="ABC transporter type 1, transmembrane domain"/>
    <property type="match status" value="1"/>
</dbReference>
<evidence type="ECO:0000313" key="11">
    <source>
        <dbReference type="Proteomes" id="UP001165079"/>
    </source>
</evidence>
<keyword evidence="4" id="KW-0067">ATP-binding</keyword>
<proteinExistence type="predicted"/>
<dbReference type="CDD" id="cd18584">
    <property type="entry name" value="ABC_6TM_AarD_CydD"/>
    <property type="match status" value="1"/>
</dbReference>
<evidence type="ECO:0000256" key="2">
    <source>
        <dbReference type="ARBA" id="ARBA00022692"/>
    </source>
</evidence>
<evidence type="ECO:0000256" key="1">
    <source>
        <dbReference type="ARBA" id="ARBA00004651"/>
    </source>
</evidence>
<keyword evidence="6 7" id="KW-0472">Membrane</keyword>
<protein>
    <recommendedName>
        <fullName evidence="12">Thiol reductant ABC exporter subunit CydD</fullName>
    </recommendedName>
</protein>
<dbReference type="SUPFAM" id="SSF90123">
    <property type="entry name" value="ABC transporter transmembrane region"/>
    <property type="match status" value="1"/>
</dbReference>
<dbReference type="SMART" id="SM00382">
    <property type="entry name" value="AAA"/>
    <property type="match status" value="1"/>
</dbReference>
<dbReference type="SUPFAM" id="SSF52540">
    <property type="entry name" value="P-loop containing nucleoside triphosphate hydrolases"/>
    <property type="match status" value="1"/>
</dbReference>
<dbReference type="InterPro" id="IPR003439">
    <property type="entry name" value="ABC_transporter-like_ATP-bd"/>
</dbReference>
<organism evidence="10 11">
    <name type="scientific">Actinorhabdospora filicis</name>
    <dbReference type="NCBI Taxonomy" id="1785913"/>
    <lineage>
        <taxon>Bacteria</taxon>
        <taxon>Bacillati</taxon>
        <taxon>Actinomycetota</taxon>
        <taxon>Actinomycetes</taxon>
        <taxon>Micromonosporales</taxon>
        <taxon>Micromonosporaceae</taxon>
        <taxon>Actinorhabdospora</taxon>
    </lineage>
</organism>
<feature type="domain" description="ABC transporter" evidence="8">
    <location>
        <begin position="331"/>
        <end position="554"/>
    </location>
</feature>
<dbReference type="InterPro" id="IPR036640">
    <property type="entry name" value="ABC1_TM_sf"/>
</dbReference>
<gene>
    <name evidence="10" type="ORF">Afil01_57080</name>
</gene>
<dbReference type="PANTHER" id="PTHR24221:SF590">
    <property type="entry name" value="COMPONENT LINKED WITH THE ASSEMBLY OF CYTOCHROME' TRANSPORT TRANSMEMBRANE ATP-BINDING PROTEIN ABC TRANSPORTER CYDD-RELATED"/>
    <property type="match status" value="1"/>
</dbReference>
<dbReference type="GO" id="GO:0005886">
    <property type="term" value="C:plasma membrane"/>
    <property type="evidence" value="ECO:0007669"/>
    <property type="project" value="UniProtKB-SubCell"/>
</dbReference>
<feature type="transmembrane region" description="Helical" evidence="7">
    <location>
        <begin position="21"/>
        <end position="43"/>
    </location>
</feature>
<dbReference type="InterPro" id="IPR014216">
    <property type="entry name" value="ABC_transptr_CydD"/>
</dbReference>
<evidence type="ECO:0000256" key="6">
    <source>
        <dbReference type="ARBA" id="ARBA00023136"/>
    </source>
</evidence>
<keyword evidence="3" id="KW-0547">Nucleotide-binding</keyword>
<keyword evidence="5 7" id="KW-1133">Transmembrane helix</keyword>
<keyword evidence="2 7" id="KW-0812">Transmembrane</keyword>
<dbReference type="PROSITE" id="PS50893">
    <property type="entry name" value="ABC_TRANSPORTER_2"/>
    <property type="match status" value="1"/>
</dbReference>
<evidence type="ECO:0000256" key="5">
    <source>
        <dbReference type="ARBA" id="ARBA00022989"/>
    </source>
</evidence>
<dbReference type="GO" id="GO:0140359">
    <property type="term" value="F:ABC-type transporter activity"/>
    <property type="evidence" value="ECO:0007669"/>
    <property type="project" value="InterPro"/>
</dbReference>
<dbReference type="Proteomes" id="UP001165079">
    <property type="component" value="Unassembled WGS sequence"/>
</dbReference>